<evidence type="ECO:0000259" key="3">
    <source>
        <dbReference type="Pfam" id="PF09084"/>
    </source>
</evidence>
<dbReference type="Proteomes" id="UP000003011">
    <property type="component" value="Unassembled WGS sequence"/>
</dbReference>
<dbReference type="eggNOG" id="COG0715">
    <property type="taxonomic scope" value="Bacteria"/>
</dbReference>
<dbReference type="InterPro" id="IPR027939">
    <property type="entry name" value="NMT1/THI5"/>
</dbReference>
<dbReference type="PANTHER" id="PTHR31528:SF3">
    <property type="entry name" value="THIAMINE BIOSYNTHESIS PROTEIN HI_0357-RELATED"/>
    <property type="match status" value="1"/>
</dbReference>
<proteinExistence type="predicted"/>
<comment type="caution">
    <text evidence="4">The sequence shown here is derived from an EMBL/GenBank/DDBJ whole genome shotgun (WGS) entry which is preliminary data.</text>
</comment>
<dbReference type="HOGENOM" id="CLU_028871_6_2_9"/>
<feature type="domain" description="SsuA/THI5-like" evidence="3">
    <location>
        <begin position="85"/>
        <end position="300"/>
    </location>
</feature>
<evidence type="ECO:0000256" key="2">
    <source>
        <dbReference type="SAM" id="Phobius"/>
    </source>
</evidence>
<keyword evidence="2" id="KW-0812">Transmembrane</keyword>
<dbReference type="SUPFAM" id="SSF53850">
    <property type="entry name" value="Periplasmic binding protein-like II"/>
    <property type="match status" value="1"/>
</dbReference>
<dbReference type="STRING" id="679200.HMPREF9333_01560"/>
<reference evidence="4 5" key="1">
    <citation type="submission" date="2011-08" db="EMBL/GenBank/DDBJ databases">
        <title>The Genome Sequence of Johnsonella ignava ATCC 51276.</title>
        <authorList>
            <consortium name="The Broad Institute Genome Sequencing Platform"/>
            <person name="Earl A."/>
            <person name="Ward D."/>
            <person name="Feldgarden M."/>
            <person name="Gevers D."/>
            <person name="Izard J."/>
            <person name="Blanton J.M."/>
            <person name="Baranova O.V."/>
            <person name="Dewhirst F.E."/>
            <person name="Young S.K."/>
            <person name="Zeng Q."/>
            <person name="Gargeya S."/>
            <person name="Fitzgerald M."/>
            <person name="Haas B."/>
            <person name="Abouelleil A."/>
            <person name="Alvarado L."/>
            <person name="Arachchi H.M."/>
            <person name="Berlin A."/>
            <person name="Brown A."/>
            <person name="Chapman S.B."/>
            <person name="Chen Z."/>
            <person name="Dunbar C."/>
            <person name="Freedman E."/>
            <person name="Gearin G."/>
            <person name="Gellesch M."/>
            <person name="Goldberg J."/>
            <person name="Griggs A."/>
            <person name="Gujja S."/>
            <person name="Heiman D."/>
            <person name="Howarth C."/>
            <person name="Larson L."/>
            <person name="Lui A."/>
            <person name="MacDonald P.J.P."/>
            <person name="Montmayeur A."/>
            <person name="Murphy C."/>
            <person name="Neiman D."/>
            <person name="Pearson M."/>
            <person name="Priest M."/>
            <person name="Roberts A."/>
            <person name="Saif S."/>
            <person name="Shea T."/>
            <person name="Shenoy N."/>
            <person name="Sisk P."/>
            <person name="Stolte C."/>
            <person name="Sykes S."/>
            <person name="Wortman J."/>
            <person name="Nusbaum C."/>
            <person name="Birren B."/>
        </authorList>
    </citation>
    <scope>NUCLEOTIDE SEQUENCE [LARGE SCALE GENOMIC DNA]</scope>
    <source>
        <strain evidence="4 5">ATCC 51276</strain>
    </source>
</reference>
<keyword evidence="5" id="KW-1185">Reference proteome</keyword>
<dbReference type="InterPro" id="IPR015168">
    <property type="entry name" value="SsuA/THI5"/>
</dbReference>
<name>G5GJ20_9FIRM</name>
<accession>G5GJ20</accession>
<feature type="region of interest" description="Disordered" evidence="1">
    <location>
        <begin position="39"/>
        <end position="70"/>
    </location>
</feature>
<sequence>MIKNFAKTIKAYTGFILTVSAMSLLVFLLSGCGENSGAASSQGSISDSEKGSNSNADPEKSGVSSQDKSKDKEENIDIVLDWYPNAVHAFLYEAQSKGYFADEGLKINIIFPSNASDPITMTAAGKADIGLYYQEDAIIAKANENIPVKVIGAVLQKPNAVITYLNETGIKSPADFKGKTIGYSSTGSTDAIMKQILKSANLTMNDVEMVDVGFDLMSSMTTKQVDATYGCVLNHEIPQLEDNGFDVGYIKPSEFGVPEFYGLIMVTSENNLQKNKDKYTRFIRACKKGFEDVKNNPDEAVNLIIDNQNDENFPLSKSVEDKSLNVLLPMMETDKAKFLSQNKDEWESAIKWMKESGVINEDFKAEEIMEELN</sequence>
<evidence type="ECO:0000313" key="4">
    <source>
        <dbReference type="EMBL" id="EHI55424.1"/>
    </source>
</evidence>
<organism evidence="4 5">
    <name type="scientific">Johnsonella ignava ATCC 51276</name>
    <dbReference type="NCBI Taxonomy" id="679200"/>
    <lineage>
        <taxon>Bacteria</taxon>
        <taxon>Bacillati</taxon>
        <taxon>Bacillota</taxon>
        <taxon>Clostridia</taxon>
        <taxon>Lachnospirales</taxon>
        <taxon>Lachnospiraceae</taxon>
        <taxon>Johnsonella</taxon>
    </lineage>
</organism>
<dbReference type="GO" id="GO:0009228">
    <property type="term" value="P:thiamine biosynthetic process"/>
    <property type="evidence" value="ECO:0007669"/>
    <property type="project" value="InterPro"/>
</dbReference>
<feature type="compositionally biased region" description="Polar residues" evidence="1">
    <location>
        <begin position="39"/>
        <end position="66"/>
    </location>
</feature>
<dbReference type="Gene3D" id="3.40.190.10">
    <property type="entry name" value="Periplasmic binding protein-like II"/>
    <property type="match status" value="2"/>
</dbReference>
<dbReference type="PANTHER" id="PTHR31528">
    <property type="entry name" value="4-AMINO-5-HYDROXYMETHYL-2-METHYLPYRIMIDINE PHOSPHATE SYNTHASE THI11-RELATED"/>
    <property type="match status" value="1"/>
</dbReference>
<keyword evidence="2" id="KW-1133">Transmembrane helix</keyword>
<dbReference type="PROSITE" id="PS51257">
    <property type="entry name" value="PROKAR_LIPOPROTEIN"/>
    <property type="match status" value="1"/>
</dbReference>
<gene>
    <name evidence="4" type="ORF">HMPREF9333_01560</name>
</gene>
<dbReference type="RefSeq" id="WP_005541281.1">
    <property type="nucleotide sequence ID" value="NZ_JH378833.1"/>
</dbReference>
<evidence type="ECO:0000313" key="5">
    <source>
        <dbReference type="Proteomes" id="UP000003011"/>
    </source>
</evidence>
<dbReference type="EMBL" id="ACZL01000023">
    <property type="protein sequence ID" value="EHI55424.1"/>
    <property type="molecule type" value="Genomic_DNA"/>
</dbReference>
<keyword evidence="2" id="KW-0472">Membrane</keyword>
<dbReference type="Pfam" id="PF09084">
    <property type="entry name" value="NMT1"/>
    <property type="match status" value="1"/>
</dbReference>
<protein>
    <recommendedName>
        <fullName evidence="3">SsuA/THI5-like domain-containing protein</fullName>
    </recommendedName>
</protein>
<feature type="transmembrane region" description="Helical" evidence="2">
    <location>
        <begin position="12"/>
        <end position="31"/>
    </location>
</feature>
<dbReference type="AlphaFoldDB" id="G5GJ20"/>
<evidence type="ECO:0000256" key="1">
    <source>
        <dbReference type="SAM" id="MobiDB-lite"/>
    </source>
</evidence>